<gene>
    <name evidence="1" type="ORF">DW811_10145</name>
</gene>
<dbReference type="RefSeq" id="WP_118009766.1">
    <property type="nucleotide sequence ID" value="NZ_QRNK01000035.1"/>
</dbReference>
<protein>
    <submittedName>
        <fullName evidence="1">Uncharacterized protein</fullName>
    </submittedName>
</protein>
<dbReference type="AlphaFoldDB" id="A0A414D9N9"/>
<evidence type="ECO:0000313" key="2">
    <source>
        <dbReference type="Proteomes" id="UP000284794"/>
    </source>
</evidence>
<evidence type="ECO:0000313" key="1">
    <source>
        <dbReference type="EMBL" id="RHD07259.1"/>
    </source>
</evidence>
<organism evidence="1 2">
    <name type="scientific">Lachnospira eligens</name>
    <dbReference type="NCBI Taxonomy" id="39485"/>
    <lineage>
        <taxon>Bacteria</taxon>
        <taxon>Bacillati</taxon>
        <taxon>Bacillota</taxon>
        <taxon>Clostridia</taxon>
        <taxon>Lachnospirales</taxon>
        <taxon>Lachnospiraceae</taxon>
        <taxon>Lachnospira</taxon>
    </lineage>
</organism>
<sequence>MDDKMNDVIDEVQRRLGEEYEVKRVEVMKNNDTKLKEIQVRRKDRNVAKICYWTSESVDEIVAVINRSLA</sequence>
<name>A0A414D9N9_9FIRM</name>
<accession>A0A414D9N9</accession>
<proteinExistence type="predicted"/>
<dbReference type="Proteomes" id="UP000284794">
    <property type="component" value="Unassembled WGS sequence"/>
</dbReference>
<dbReference type="EMBL" id="QSIS01000014">
    <property type="protein sequence ID" value="RHD07259.1"/>
    <property type="molecule type" value="Genomic_DNA"/>
</dbReference>
<reference evidence="1 2" key="1">
    <citation type="submission" date="2018-08" db="EMBL/GenBank/DDBJ databases">
        <title>A genome reference for cultivated species of the human gut microbiota.</title>
        <authorList>
            <person name="Zou Y."/>
            <person name="Xue W."/>
            <person name="Luo G."/>
        </authorList>
    </citation>
    <scope>NUCLEOTIDE SEQUENCE [LARGE SCALE GENOMIC DNA]</scope>
    <source>
        <strain evidence="1 2">AM32-2AC</strain>
    </source>
</reference>
<comment type="caution">
    <text evidence="1">The sequence shown here is derived from an EMBL/GenBank/DDBJ whole genome shotgun (WGS) entry which is preliminary data.</text>
</comment>